<sequence length="467" mass="52880">MPPQLFGPLSSPARRAYARLLLALYHEFFDGEAFGTHRKEDIISFIAVEISRNADMADEFAAESHNADLSQNPANVYRRLLDAGWLGEHMQGYVIVVDIDASVSMLYEALDNIDKGEAIHFGGTLASIESVVERLGEEPEDKAPSLATCAQQARRFQQHLTAIVGSLRLYEKEITSRPDPAHILAQFFDQFVEKTLIVDYKALKTRNNPFRHRDAIIATISLYEDDEELLAAFAKGYLDQGLAPTPEEARAKVEQHLYLVKSVFWRVEERLEDIDAFRMRLEKRITRTIAYMGQVDASITGRITSILQGLTELGPDDSEVPVESDFTLHARCWGPDDLATPKTAVQKVEPAAMVIREPNPLIKEYDRRRREFLLRHNIKPERVESYLEAAAGSRASMDASDFTVEDTEQALIFQRLRMIATLPDSDLSSRWKVTFKDGPLLETKYTTCKDFQIERIAPEERSNADAV</sequence>
<geneLocation type="plasmid" evidence="1 2">
    <name>unnamed</name>
</geneLocation>
<accession>A0A345YJD0</accession>
<dbReference type="Proteomes" id="UP000254508">
    <property type="component" value="Plasmid unnamed"/>
</dbReference>
<organism evidence="1 2">
    <name type="scientific">Erythrobacter aureus</name>
    <dbReference type="NCBI Taxonomy" id="2182384"/>
    <lineage>
        <taxon>Bacteria</taxon>
        <taxon>Pseudomonadati</taxon>
        <taxon>Pseudomonadota</taxon>
        <taxon>Alphaproteobacteria</taxon>
        <taxon>Sphingomonadales</taxon>
        <taxon>Erythrobacteraceae</taxon>
        <taxon>Erythrobacter/Porphyrobacter group</taxon>
        <taxon>Erythrobacter</taxon>
    </lineage>
</organism>
<dbReference type="Pfam" id="PF18982">
    <property type="entry name" value="JetA"/>
    <property type="match status" value="1"/>
</dbReference>
<evidence type="ECO:0000313" key="1">
    <source>
        <dbReference type="EMBL" id="AXK44032.1"/>
    </source>
</evidence>
<keyword evidence="1" id="KW-0614">Plasmid</keyword>
<proteinExistence type="predicted"/>
<dbReference type="OrthoDB" id="8038184at2"/>
<dbReference type="AlphaFoldDB" id="A0A345YJD0"/>
<dbReference type="EMBL" id="CP031358">
    <property type="protein sequence ID" value="AXK44032.1"/>
    <property type="molecule type" value="Genomic_DNA"/>
</dbReference>
<dbReference type="KEGG" id="err:DVR09_16395"/>
<reference evidence="1 2" key="1">
    <citation type="submission" date="2018-07" db="EMBL/GenBank/DDBJ databases">
        <title>Genome sequence of Erythrobacter strain YH-07, an antagonistic bacterium isolated from Yellow Sea.</title>
        <authorList>
            <person name="Tang T."/>
            <person name="Liu Q."/>
            <person name="Sun X."/>
        </authorList>
    </citation>
    <scope>NUCLEOTIDE SEQUENCE [LARGE SCALE GENOMIC DNA]</scope>
    <source>
        <strain evidence="1 2">YH-07</strain>
        <plasmid evidence="1 2">unnamed</plasmid>
    </source>
</reference>
<dbReference type="InterPro" id="IPR043773">
    <property type="entry name" value="JetA"/>
</dbReference>
<name>A0A345YJD0_9SPHN</name>
<keyword evidence="2" id="KW-1185">Reference proteome</keyword>
<protein>
    <submittedName>
        <fullName evidence="1">Uncharacterized protein</fullName>
    </submittedName>
</protein>
<evidence type="ECO:0000313" key="2">
    <source>
        <dbReference type="Proteomes" id="UP000254508"/>
    </source>
</evidence>
<gene>
    <name evidence="1" type="ORF">DVR09_16395</name>
</gene>